<dbReference type="EMBL" id="JBBPBN010000964">
    <property type="protein sequence ID" value="KAK8480933.1"/>
    <property type="molecule type" value="Genomic_DNA"/>
</dbReference>
<dbReference type="SUPFAM" id="SSF53383">
    <property type="entry name" value="PLP-dependent transferases"/>
    <property type="match status" value="1"/>
</dbReference>
<keyword evidence="4 8" id="KW-0032">Aminotransferase</keyword>
<dbReference type="Gene3D" id="3.40.640.10">
    <property type="entry name" value="Type I PLP-dependent aspartate aminotransferase-like (Major domain)"/>
    <property type="match status" value="2"/>
</dbReference>
<comment type="similarity">
    <text evidence="2">Belongs to the class-I pyridoxal-phosphate-dependent aminotransferase family.</text>
</comment>
<comment type="caution">
    <text evidence="10">The sequence shown here is derived from an EMBL/GenBank/DDBJ whole genome shotgun (WGS) entry which is preliminary data.</text>
</comment>
<dbReference type="InterPro" id="IPR004838">
    <property type="entry name" value="NHTrfase_class1_PyrdxlP-BS"/>
</dbReference>
<dbReference type="Gene3D" id="3.90.1150.10">
    <property type="entry name" value="Aspartate Aminotransferase, domain 1"/>
    <property type="match status" value="1"/>
</dbReference>
<gene>
    <name evidence="10" type="ORF">V6N11_017801</name>
</gene>
<evidence type="ECO:0000256" key="2">
    <source>
        <dbReference type="ARBA" id="ARBA00007441"/>
    </source>
</evidence>
<evidence type="ECO:0000256" key="6">
    <source>
        <dbReference type="ARBA" id="ARBA00022898"/>
    </source>
</evidence>
<dbReference type="PANTHER" id="PTHR11879:SF54">
    <property type="entry name" value="ASPARTATE AMINOTRANSFERASE, MITOCHONDRIAL"/>
    <property type="match status" value="1"/>
</dbReference>
<keyword evidence="6" id="KW-0663">Pyridoxal phosphate</keyword>
<comment type="miscellaneous">
    <text evidence="8">In eukaryotes there are cytoplasmic, mitochondrial and chloroplastic isozymes.</text>
</comment>
<comment type="cofactor">
    <cofactor evidence="1">
        <name>pyridoxal 5'-phosphate</name>
        <dbReference type="ChEBI" id="CHEBI:597326"/>
    </cofactor>
</comment>
<sequence length="272" mass="30893">MGAAEETAFCKACARFGLRLYLYAVEANLGKWINMLLLLLTVEGFSLLETCFQGAYRDDNGNFREAERRIAGKLNMEYLPMGRSVKMVEETLKLAYVPTWASHYNIWRDAQVPQKTYHYYHPESTGLDFSAMINDIKNAPNGSFFLLHACAHNPTGVDPTEMQWREISHYIKVKGHFAFFYMAYQGIAQSYAKTMGLYGQRVGCLSVLYEDEKQVAAVRSQLQQLARPMYNNPLVHGALIVSTILGDPNLKKLWLNEVKVMADHIIGMQTAL</sequence>
<organism evidence="10 11">
    <name type="scientific">Hibiscus sabdariffa</name>
    <name type="common">roselle</name>
    <dbReference type="NCBI Taxonomy" id="183260"/>
    <lineage>
        <taxon>Eukaryota</taxon>
        <taxon>Viridiplantae</taxon>
        <taxon>Streptophyta</taxon>
        <taxon>Embryophyta</taxon>
        <taxon>Tracheophyta</taxon>
        <taxon>Spermatophyta</taxon>
        <taxon>Magnoliopsida</taxon>
        <taxon>eudicotyledons</taxon>
        <taxon>Gunneridae</taxon>
        <taxon>Pentapetalae</taxon>
        <taxon>rosids</taxon>
        <taxon>malvids</taxon>
        <taxon>Malvales</taxon>
        <taxon>Malvaceae</taxon>
        <taxon>Malvoideae</taxon>
        <taxon>Hibiscus</taxon>
    </lineage>
</organism>
<comment type="catalytic activity">
    <reaction evidence="7 8">
        <text>L-aspartate + 2-oxoglutarate = oxaloacetate + L-glutamate</text>
        <dbReference type="Rhea" id="RHEA:21824"/>
        <dbReference type="ChEBI" id="CHEBI:16452"/>
        <dbReference type="ChEBI" id="CHEBI:16810"/>
        <dbReference type="ChEBI" id="CHEBI:29985"/>
        <dbReference type="ChEBI" id="CHEBI:29991"/>
        <dbReference type="EC" id="2.6.1.1"/>
    </reaction>
</comment>
<keyword evidence="11" id="KW-1185">Reference proteome</keyword>
<evidence type="ECO:0000313" key="10">
    <source>
        <dbReference type="EMBL" id="KAK8480933.1"/>
    </source>
</evidence>
<dbReference type="Proteomes" id="UP001396334">
    <property type="component" value="Unassembled WGS sequence"/>
</dbReference>
<accession>A0ABR1ZK32</accession>
<evidence type="ECO:0000256" key="8">
    <source>
        <dbReference type="RuleBase" id="RU000480"/>
    </source>
</evidence>
<evidence type="ECO:0000256" key="3">
    <source>
        <dbReference type="ARBA" id="ARBA00011738"/>
    </source>
</evidence>
<comment type="subunit">
    <text evidence="3 8">Homodimer.</text>
</comment>
<dbReference type="InterPro" id="IPR000796">
    <property type="entry name" value="Asp_trans"/>
</dbReference>
<dbReference type="InterPro" id="IPR015422">
    <property type="entry name" value="PyrdxlP-dep_Trfase_small"/>
</dbReference>
<reference evidence="10 11" key="1">
    <citation type="journal article" date="2024" name="G3 (Bethesda)">
        <title>Genome assembly of Hibiscus sabdariffa L. provides insights into metabolisms of medicinal natural products.</title>
        <authorList>
            <person name="Kim T."/>
        </authorList>
    </citation>
    <scope>NUCLEOTIDE SEQUENCE [LARGE SCALE GENOMIC DNA]</scope>
    <source>
        <strain evidence="10">TK-2024</strain>
        <tissue evidence="10">Old leaves</tissue>
    </source>
</reference>
<evidence type="ECO:0000256" key="4">
    <source>
        <dbReference type="ARBA" id="ARBA00022576"/>
    </source>
</evidence>
<dbReference type="InterPro" id="IPR004839">
    <property type="entry name" value="Aminotransferase_I/II_large"/>
</dbReference>
<evidence type="ECO:0000256" key="5">
    <source>
        <dbReference type="ARBA" id="ARBA00022679"/>
    </source>
</evidence>
<evidence type="ECO:0000256" key="7">
    <source>
        <dbReference type="ARBA" id="ARBA00049185"/>
    </source>
</evidence>
<name>A0ABR1ZK32_9ROSI</name>
<dbReference type="PANTHER" id="PTHR11879">
    <property type="entry name" value="ASPARTATE AMINOTRANSFERASE"/>
    <property type="match status" value="1"/>
</dbReference>
<dbReference type="PRINTS" id="PR00799">
    <property type="entry name" value="TRANSAMINASE"/>
</dbReference>
<dbReference type="InterPro" id="IPR015421">
    <property type="entry name" value="PyrdxlP-dep_Trfase_major"/>
</dbReference>
<feature type="domain" description="Aminotransferase class I/classII large" evidence="9">
    <location>
        <begin position="97"/>
        <end position="188"/>
    </location>
</feature>
<dbReference type="InterPro" id="IPR015424">
    <property type="entry name" value="PyrdxlP-dep_Trfase"/>
</dbReference>
<keyword evidence="5 8" id="KW-0808">Transferase</keyword>
<dbReference type="Pfam" id="PF00155">
    <property type="entry name" value="Aminotran_1_2"/>
    <property type="match status" value="1"/>
</dbReference>
<evidence type="ECO:0000256" key="1">
    <source>
        <dbReference type="ARBA" id="ARBA00001933"/>
    </source>
</evidence>
<evidence type="ECO:0000313" key="11">
    <source>
        <dbReference type="Proteomes" id="UP001396334"/>
    </source>
</evidence>
<proteinExistence type="inferred from homology"/>
<dbReference type="EC" id="2.6.1.1" evidence="8"/>
<protein>
    <recommendedName>
        <fullName evidence="8">Aspartate aminotransferase</fullName>
        <ecNumber evidence="8">2.6.1.1</ecNumber>
    </recommendedName>
</protein>
<dbReference type="PROSITE" id="PS00105">
    <property type="entry name" value="AA_TRANSFER_CLASS_1"/>
    <property type="match status" value="1"/>
</dbReference>
<evidence type="ECO:0000259" key="9">
    <source>
        <dbReference type="Pfam" id="PF00155"/>
    </source>
</evidence>